<sequence>MTVSSEDPRPEISSGVENRVAVVTLNRPEVLNALSFEMRVDLVERLRALDRDPEVRVIVVTGAGRGFCAGADTAALAGAADRPAHQRSTLDNLPTAVLELGTPVVAAVNGPAAGIGFALMLCADVSFVAEDAKLVTSFARLGLIAEHGTAWLLPRVVGMSRAVEILLSGRTLRGDEAARIGLAVEAMPAGEVLTRALAWANDVADNCSPWALRQMKRQLYADTTLPMETAVHRSLAPMAESLRRPDVAEALAARREHRSPRFAAG</sequence>
<comment type="caution">
    <text evidence="1">The sequence shown here is derived from an EMBL/GenBank/DDBJ whole genome shotgun (WGS) entry which is preliminary data.</text>
</comment>
<dbReference type="InterPro" id="IPR001753">
    <property type="entry name" value="Enoyl-CoA_hydra/iso"/>
</dbReference>
<accession>A0ABN2N2H9</accession>
<protein>
    <submittedName>
        <fullName evidence="1">Enoyl-CoA hydratase-related protein</fullName>
    </submittedName>
</protein>
<evidence type="ECO:0000313" key="1">
    <source>
        <dbReference type="EMBL" id="GAA1845250.1"/>
    </source>
</evidence>
<dbReference type="Proteomes" id="UP001500449">
    <property type="component" value="Unassembled WGS sequence"/>
</dbReference>
<reference evidence="1 2" key="1">
    <citation type="journal article" date="2019" name="Int. J. Syst. Evol. Microbiol.">
        <title>The Global Catalogue of Microorganisms (GCM) 10K type strain sequencing project: providing services to taxonomists for standard genome sequencing and annotation.</title>
        <authorList>
            <consortium name="The Broad Institute Genomics Platform"/>
            <consortium name="The Broad Institute Genome Sequencing Center for Infectious Disease"/>
            <person name="Wu L."/>
            <person name="Ma J."/>
        </authorList>
    </citation>
    <scope>NUCLEOTIDE SEQUENCE [LARGE SCALE GENOMIC DNA]</scope>
    <source>
        <strain evidence="1 2">JCM 16009</strain>
    </source>
</reference>
<name>A0ABN2N2H9_9PSEU</name>
<dbReference type="SUPFAM" id="SSF52096">
    <property type="entry name" value="ClpP/crotonase"/>
    <property type="match status" value="1"/>
</dbReference>
<dbReference type="PANTHER" id="PTHR43459">
    <property type="entry name" value="ENOYL-COA HYDRATASE"/>
    <property type="match status" value="1"/>
</dbReference>
<dbReference type="RefSeq" id="WP_344415892.1">
    <property type="nucleotide sequence ID" value="NZ_BAAAQK010000005.1"/>
</dbReference>
<dbReference type="Pfam" id="PF00378">
    <property type="entry name" value="ECH_1"/>
    <property type="match status" value="1"/>
</dbReference>
<dbReference type="InterPro" id="IPR029045">
    <property type="entry name" value="ClpP/crotonase-like_dom_sf"/>
</dbReference>
<dbReference type="CDD" id="cd06558">
    <property type="entry name" value="crotonase-like"/>
    <property type="match status" value="1"/>
</dbReference>
<dbReference type="PANTHER" id="PTHR43459:SF1">
    <property type="entry name" value="EG:BACN32G11.4 PROTEIN"/>
    <property type="match status" value="1"/>
</dbReference>
<gene>
    <name evidence="1" type="ORF">GCM10009836_25980</name>
</gene>
<evidence type="ECO:0000313" key="2">
    <source>
        <dbReference type="Proteomes" id="UP001500449"/>
    </source>
</evidence>
<proteinExistence type="predicted"/>
<organism evidence="1 2">
    <name type="scientific">Pseudonocardia ailaonensis</name>
    <dbReference type="NCBI Taxonomy" id="367279"/>
    <lineage>
        <taxon>Bacteria</taxon>
        <taxon>Bacillati</taxon>
        <taxon>Actinomycetota</taxon>
        <taxon>Actinomycetes</taxon>
        <taxon>Pseudonocardiales</taxon>
        <taxon>Pseudonocardiaceae</taxon>
        <taxon>Pseudonocardia</taxon>
    </lineage>
</organism>
<dbReference type="EMBL" id="BAAAQK010000005">
    <property type="protein sequence ID" value="GAA1845250.1"/>
    <property type="molecule type" value="Genomic_DNA"/>
</dbReference>
<keyword evidence="2" id="KW-1185">Reference proteome</keyword>
<dbReference type="Gene3D" id="3.90.226.10">
    <property type="entry name" value="2-enoyl-CoA Hydratase, Chain A, domain 1"/>
    <property type="match status" value="1"/>
</dbReference>